<sequence length="87" mass="9911">MTRLASARSAKQRRPTDDESIGGYKSLSAKNRDRSASFKEETITSKEKEKTMFDAAQTPTFWLWRSVATRLRRKWMLAGGKAGLDNK</sequence>
<dbReference type="EMBL" id="WSZM01000331">
    <property type="protein sequence ID" value="KAF4035090.1"/>
    <property type="molecule type" value="Genomic_DNA"/>
</dbReference>
<protein>
    <submittedName>
        <fullName evidence="2">Uncharacterized protein</fullName>
    </submittedName>
</protein>
<proteinExistence type="predicted"/>
<feature type="region of interest" description="Disordered" evidence="1">
    <location>
        <begin position="1"/>
        <end position="43"/>
    </location>
</feature>
<dbReference type="AlphaFoldDB" id="A0A833WHK0"/>
<reference evidence="2" key="1">
    <citation type="submission" date="2020-04" db="EMBL/GenBank/DDBJ databases">
        <title>Hybrid Assembly of Korean Phytophthora infestans isolates.</title>
        <authorList>
            <person name="Prokchorchik M."/>
            <person name="Lee Y."/>
            <person name="Seo J."/>
            <person name="Cho J.-H."/>
            <person name="Park Y.-E."/>
            <person name="Jang D.-C."/>
            <person name="Im J.-S."/>
            <person name="Choi J.-G."/>
            <person name="Park H.-J."/>
            <person name="Lee G.-B."/>
            <person name="Lee Y.-G."/>
            <person name="Hong S.-Y."/>
            <person name="Cho K."/>
            <person name="Sohn K.H."/>
        </authorList>
    </citation>
    <scope>NUCLEOTIDE SEQUENCE</scope>
    <source>
        <strain evidence="2">KR_1_A1</strain>
        <strain evidence="3">KR_2_A2</strain>
    </source>
</reference>
<accession>A0A833WHK0</accession>
<evidence type="ECO:0000313" key="3">
    <source>
        <dbReference type="EMBL" id="KAF4134737.1"/>
    </source>
</evidence>
<gene>
    <name evidence="2" type="ORF">GN244_ATG12860</name>
    <name evidence="3" type="ORF">GN958_ATG15993</name>
</gene>
<feature type="compositionally biased region" description="Basic and acidic residues" evidence="1">
    <location>
        <begin position="30"/>
        <end position="43"/>
    </location>
</feature>
<keyword evidence="4" id="KW-1185">Reference proteome</keyword>
<evidence type="ECO:0000313" key="4">
    <source>
        <dbReference type="Proteomes" id="UP000602510"/>
    </source>
</evidence>
<organism evidence="2 4">
    <name type="scientific">Phytophthora infestans</name>
    <name type="common">Potato late blight agent</name>
    <name type="synonym">Botrytis infestans</name>
    <dbReference type="NCBI Taxonomy" id="4787"/>
    <lineage>
        <taxon>Eukaryota</taxon>
        <taxon>Sar</taxon>
        <taxon>Stramenopiles</taxon>
        <taxon>Oomycota</taxon>
        <taxon>Peronosporomycetes</taxon>
        <taxon>Peronosporales</taxon>
        <taxon>Peronosporaceae</taxon>
        <taxon>Phytophthora</taxon>
    </lineage>
</organism>
<dbReference type="Proteomes" id="UP000602510">
    <property type="component" value="Unassembled WGS sequence"/>
</dbReference>
<name>A0A833WHK0_PHYIN</name>
<comment type="caution">
    <text evidence="2">The sequence shown here is derived from an EMBL/GenBank/DDBJ whole genome shotgun (WGS) entry which is preliminary data.</text>
</comment>
<dbReference type="Proteomes" id="UP000704712">
    <property type="component" value="Unassembled WGS sequence"/>
</dbReference>
<dbReference type="EMBL" id="JAACNO010002256">
    <property type="protein sequence ID" value="KAF4134737.1"/>
    <property type="molecule type" value="Genomic_DNA"/>
</dbReference>
<evidence type="ECO:0000313" key="2">
    <source>
        <dbReference type="EMBL" id="KAF4035090.1"/>
    </source>
</evidence>
<evidence type="ECO:0000256" key="1">
    <source>
        <dbReference type="SAM" id="MobiDB-lite"/>
    </source>
</evidence>